<dbReference type="RefSeq" id="WP_378415098.1">
    <property type="nucleotide sequence ID" value="NZ_JBHSFO010000002.1"/>
</dbReference>
<gene>
    <name evidence="2" type="ORF">ACFO6S_06270</name>
</gene>
<proteinExistence type="predicted"/>
<evidence type="ECO:0000259" key="1">
    <source>
        <dbReference type="Pfam" id="PF00487"/>
    </source>
</evidence>
<comment type="caution">
    <text evidence="2">The sequence shown here is derived from an EMBL/GenBank/DDBJ whole genome shotgun (WGS) entry which is preliminary data.</text>
</comment>
<dbReference type="EMBL" id="JBHSFO010000002">
    <property type="protein sequence ID" value="MFC4603285.1"/>
    <property type="molecule type" value="Genomic_DNA"/>
</dbReference>
<dbReference type="Proteomes" id="UP001595914">
    <property type="component" value="Unassembled WGS sequence"/>
</dbReference>
<dbReference type="InterPro" id="IPR012171">
    <property type="entry name" value="Fatty_acid_desaturase"/>
</dbReference>
<protein>
    <submittedName>
        <fullName evidence="2">Fatty acid desaturase family protein</fullName>
    </submittedName>
</protein>
<evidence type="ECO:0000313" key="2">
    <source>
        <dbReference type="EMBL" id="MFC4603285.1"/>
    </source>
</evidence>
<dbReference type="InterPro" id="IPR005804">
    <property type="entry name" value="FA_desaturase_dom"/>
</dbReference>
<reference evidence="3" key="1">
    <citation type="journal article" date="2019" name="Int. J. Syst. Evol. Microbiol.">
        <title>The Global Catalogue of Microorganisms (GCM) 10K type strain sequencing project: providing services to taxonomists for standard genome sequencing and annotation.</title>
        <authorList>
            <consortium name="The Broad Institute Genomics Platform"/>
            <consortium name="The Broad Institute Genome Sequencing Center for Infectious Disease"/>
            <person name="Wu L."/>
            <person name="Ma J."/>
        </authorList>
    </citation>
    <scope>NUCLEOTIDE SEQUENCE [LARGE SCALE GENOMIC DNA]</scope>
    <source>
        <strain evidence="3">CCUG 54520</strain>
    </source>
</reference>
<feature type="domain" description="Fatty acid desaturase" evidence="1">
    <location>
        <begin position="73"/>
        <end position="333"/>
    </location>
</feature>
<dbReference type="PANTHER" id="PTHR19353:SF19">
    <property type="entry name" value="DELTA(5) FATTY ACID DESATURASE C-RELATED"/>
    <property type="match status" value="1"/>
</dbReference>
<evidence type="ECO:0000313" key="3">
    <source>
        <dbReference type="Proteomes" id="UP001595914"/>
    </source>
</evidence>
<keyword evidence="3" id="KW-1185">Reference proteome</keyword>
<sequence>MAISDIKEYAHLSDRDVEELSRELDGIRREVTDSLGESDAAYIRRAIAFQRVLDTAARLLIVGSRTTIGWSLGTTALAAAKSIENMEIGHNVSHGQWDWMNDPEIHSTNWEWDMAGLSSQWRYSHNYRHHVFSNVVGMDEDLGFGVIRITRDQPWRPGHLLQPLRNLLLAATFEWGIALHGLYSERARTGSDAERSAHTRALLGKIARQAGKDYLLFPILGGRRWRRTLKANITANLLRNLWAYVVIFCGHFPDGAEKFTLAELEHESRAEWYLRQMLGTANFRAGKVLAFMSGNLCYQIEHHLFPDLPSNRYAEISAKVQALCARFDLPYTTGSLAMQYLLVLRTVHKLALPDRFLVATSDDAPETASELKFRRPGAQEVGTARIGLRTALRASRSAAHGIRPPAWSGRRG</sequence>
<dbReference type="Pfam" id="PF00487">
    <property type="entry name" value="FA_desaturase"/>
    <property type="match status" value="1"/>
</dbReference>
<dbReference type="CDD" id="cd03506">
    <property type="entry name" value="Delta6-FADS-like"/>
    <property type="match status" value="1"/>
</dbReference>
<dbReference type="PANTHER" id="PTHR19353">
    <property type="entry name" value="FATTY ACID DESATURASE 2"/>
    <property type="match status" value="1"/>
</dbReference>
<accession>A0ABV9FMP6</accession>
<name>A0ABV9FMP6_9NOCA</name>
<organism evidence="2 3">
    <name type="scientific">Rhodococcus kronopolitis</name>
    <dbReference type="NCBI Taxonomy" id="1460226"/>
    <lineage>
        <taxon>Bacteria</taxon>
        <taxon>Bacillati</taxon>
        <taxon>Actinomycetota</taxon>
        <taxon>Actinomycetes</taxon>
        <taxon>Mycobacteriales</taxon>
        <taxon>Nocardiaceae</taxon>
        <taxon>Rhodococcus</taxon>
    </lineage>
</organism>